<dbReference type="InterPro" id="IPR038725">
    <property type="entry name" value="YdaG_split_barrel_FMN-bd"/>
</dbReference>
<feature type="domain" description="General stress protein FMN-binding split barrel" evidence="1">
    <location>
        <begin position="7"/>
        <end position="126"/>
    </location>
</feature>
<dbReference type="RefSeq" id="WP_122374498.1">
    <property type="nucleotide sequence ID" value="NZ_BMPB01000007.1"/>
</dbReference>
<dbReference type="PANTHER" id="PTHR34818">
    <property type="entry name" value="PROTEIN BLI-3"/>
    <property type="match status" value="1"/>
</dbReference>
<dbReference type="InterPro" id="IPR052917">
    <property type="entry name" value="Stress-Dev_Protein"/>
</dbReference>
<dbReference type="EMBL" id="JACHOC010000006">
    <property type="protein sequence ID" value="MBB4623141.1"/>
    <property type="molecule type" value="Genomic_DNA"/>
</dbReference>
<dbReference type="Gene3D" id="2.30.110.10">
    <property type="entry name" value="Electron Transport, Fmn-binding Protein, Chain A"/>
    <property type="match status" value="1"/>
</dbReference>
<accession>A0ABR6KP12</accession>
<gene>
    <name evidence="2" type="ORF">GGQ57_003053</name>
</gene>
<organism evidence="2 3">
    <name type="scientific">Parabacteroides faecis</name>
    <dbReference type="NCBI Taxonomy" id="1217282"/>
    <lineage>
        <taxon>Bacteria</taxon>
        <taxon>Pseudomonadati</taxon>
        <taxon>Bacteroidota</taxon>
        <taxon>Bacteroidia</taxon>
        <taxon>Bacteroidales</taxon>
        <taxon>Tannerellaceae</taxon>
        <taxon>Parabacteroides</taxon>
    </lineage>
</organism>
<protein>
    <submittedName>
        <fullName evidence="2">General stress protein 26</fullName>
    </submittedName>
</protein>
<name>A0ABR6KP12_9BACT</name>
<dbReference type="SUPFAM" id="SSF50475">
    <property type="entry name" value="FMN-binding split barrel"/>
    <property type="match status" value="1"/>
</dbReference>
<comment type="caution">
    <text evidence="2">The sequence shown here is derived from an EMBL/GenBank/DDBJ whole genome shotgun (WGS) entry which is preliminary data.</text>
</comment>
<evidence type="ECO:0000313" key="2">
    <source>
        <dbReference type="EMBL" id="MBB4623141.1"/>
    </source>
</evidence>
<sequence length="135" mass="15325">MEKIKQEAIELLNNCEVTTLASIDEQGYPRPIVISKIKTDGIDTIWFSTGTSSEKTKNFIENPKAGVAFFKEGDSVTLTGTIEVVEDAAEKKALWVDWFYEHFPKGVEDPEYCILKFKAERATYWIGHKFVKGKV</sequence>
<dbReference type="Pfam" id="PF16242">
    <property type="entry name" value="Pyrid_ox_like"/>
    <property type="match status" value="1"/>
</dbReference>
<proteinExistence type="predicted"/>
<dbReference type="Proteomes" id="UP000533637">
    <property type="component" value="Unassembled WGS sequence"/>
</dbReference>
<evidence type="ECO:0000259" key="1">
    <source>
        <dbReference type="Pfam" id="PF16242"/>
    </source>
</evidence>
<dbReference type="InterPro" id="IPR012349">
    <property type="entry name" value="Split_barrel_FMN-bd"/>
</dbReference>
<evidence type="ECO:0000313" key="3">
    <source>
        <dbReference type="Proteomes" id="UP000533637"/>
    </source>
</evidence>
<keyword evidence="3" id="KW-1185">Reference proteome</keyword>
<reference evidence="2 3" key="1">
    <citation type="submission" date="2020-08" db="EMBL/GenBank/DDBJ databases">
        <title>Genomic Encyclopedia of Type Strains, Phase IV (KMG-IV): sequencing the most valuable type-strain genomes for metagenomic binning, comparative biology and taxonomic classification.</title>
        <authorList>
            <person name="Goeker M."/>
        </authorList>
    </citation>
    <scope>NUCLEOTIDE SEQUENCE [LARGE SCALE GENOMIC DNA]</scope>
    <source>
        <strain evidence="2 3">DSM 102983</strain>
    </source>
</reference>
<dbReference type="PANTHER" id="PTHR34818:SF1">
    <property type="entry name" value="PROTEIN BLI-3"/>
    <property type="match status" value="1"/>
</dbReference>